<sequence length="122" mass="14184">MNQPLFNTVSDDYIGFHKEGVKKVVNFLNFHNNEVSKATGQTVKSIRYDERMPRELKERLEEIGNLINLTANYFQGDLEKTTLWFNTRNPLLGDMSPKEMIAFGRYEKLRKFILNAISGIKP</sequence>
<accession>A0A0W0WGG1</accession>
<protein>
    <recommendedName>
        <fullName evidence="3">Antitoxin Xre/MbcA/ParS-like toxin-binding domain-containing protein</fullName>
    </recommendedName>
</protein>
<dbReference type="OrthoDB" id="5956741at2"/>
<proteinExistence type="predicted"/>
<gene>
    <name evidence="1" type="ORF">Lmac_0272</name>
</gene>
<evidence type="ECO:0008006" key="3">
    <source>
        <dbReference type="Google" id="ProtNLM"/>
    </source>
</evidence>
<reference evidence="1 2" key="1">
    <citation type="submission" date="2015-11" db="EMBL/GenBank/DDBJ databases">
        <title>Genomic analysis of 38 Legionella species identifies large and diverse effector repertoires.</title>
        <authorList>
            <person name="Burstein D."/>
            <person name="Amaro F."/>
            <person name="Zusman T."/>
            <person name="Lifshitz Z."/>
            <person name="Cohen O."/>
            <person name="Gilbert J.A."/>
            <person name="Pupko T."/>
            <person name="Shuman H.A."/>
            <person name="Segal G."/>
        </authorList>
    </citation>
    <scope>NUCLEOTIDE SEQUENCE [LARGE SCALE GENOMIC DNA]</scope>
    <source>
        <strain evidence="1 2">PX-1-G2-E2</strain>
    </source>
</reference>
<dbReference type="EMBL" id="LNYL01000006">
    <property type="protein sequence ID" value="KTD31397.1"/>
    <property type="molecule type" value="Genomic_DNA"/>
</dbReference>
<organism evidence="1 2">
    <name type="scientific">Legionella maceachernii</name>
    <dbReference type="NCBI Taxonomy" id="466"/>
    <lineage>
        <taxon>Bacteria</taxon>
        <taxon>Pseudomonadati</taxon>
        <taxon>Pseudomonadota</taxon>
        <taxon>Gammaproteobacteria</taxon>
        <taxon>Legionellales</taxon>
        <taxon>Legionellaceae</taxon>
        <taxon>Legionella</taxon>
    </lineage>
</organism>
<comment type="caution">
    <text evidence="1">The sequence shown here is derived from an EMBL/GenBank/DDBJ whole genome shotgun (WGS) entry which is preliminary data.</text>
</comment>
<keyword evidence="2" id="KW-1185">Reference proteome</keyword>
<dbReference type="PATRIC" id="fig|466.6.peg.291"/>
<dbReference type="RefSeq" id="WP_058451104.1">
    <property type="nucleotide sequence ID" value="NZ_CAAAIB010000017.1"/>
</dbReference>
<name>A0A0W0WGG1_9GAMM</name>
<evidence type="ECO:0000313" key="2">
    <source>
        <dbReference type="Proteomes" id="UP000054908"/>
    </source>
</evidence>
<dbReference type="Proteomes" id="UP000054908">
    <property type="component" value="Unassembled WGS sequence"/>
</dbReference>
<evidence type="ECO:0000313" key="1">
    <source>
        <dbReference type="EMBL" id="KTD31397.1"/>
    </source>
</evidence>
<dbReference type="AlphaFoldDB" id="A0A0W0WGG1"/>